<dbReference type="RefSeq" id="XP_025599934.1">
    <property type="nucleotide sequence ID" value="XM_025739510.1"/>
</dbReference>
<gene>
    <name evidence="1" type="ORF">FA09DRAFT_214408</name>
</gene>
<keyword evidence="2" id="KW-1185">Reference proteome</keyword>
<evidence type="ECO:0000313" key="1">
    <source>
        <dbReference type="EMBL" id="PWN99655.1"/>
    </source>
</evidence>
<dbReference type="Proteomes" id="UP000245946">
    <property type="component" value="Unassembled WGS sequence"/>
</dbReference>
<accession>A0A316ZHA3</accession>
<name>A0A316ZHA3_9BASI</name>
<reference evidence="1 2" key="1">
    <citation type="journal article" date="2018" name="Mol. Biol. Evol.">
        <title>Broad Genomic Sampling Reveals a Smut Pathogenic Ancestry of the Fungal Clade Ustilaginomycotina.</title>
        <authorList>
            <person name="Kijpornyongpan T."/>
            <person name="Mondo S.J."/>
            <person name="Barry K."/>
            <person name="Sandor L."/>
            <person name="Lee J."/>
            <person name="Lipzen A."/>
            <person name="Pangilinan J."/>
            <person name="LaButti K."/>
            <person name="Hainaut M."/>
            <person name="Henrissat B."/>
            <person name="Grigoriev I.V."/>
            <person name="Spatafora J.W."/>
            <person name="Aime M.C."/>
        </authorList>
    </citation>
    <scope>NUCLEOTIDE SEQUENCE [LARGE SCALE GENOMIC DNA]</scope>
    <source>
        <strain evidence="1 2">MCA 4186</strain>
    </source>
</reference>
<proteinExistence type="predicted"/>
<protein>
    <submittedName>
        <fullName evidence="1">Uncharacterized protein</fullName>
    </submittedName>
</protein>
<sequence>MSLFRVVRVSKRHNGWPRRPRSQAGCDSSPRLQAAPCARNGAFSLLRHDSAFRARPQNPQRSSVVIVAADLGLDLVKDGMAHRLEGRKLRLGDEAIEDVNVEACFARRRLDYGVSVEFWRVGPVRRRRPFVVVLLFDVALVFSVADVELVGDEGRHVALALLVRVAVGDIPVQLLHG</sequence>
<dbReference type="GeneID" id="37267056"/>
<dbReference type="AlphaFoldDB" id="A0A316ZHA3"/>
<organism evidence="1 2">
    <name type="scientific">Tilletiopsis washingtonensis</name>
    <dbReference type="NCBI Taxonomy" id="58919"/>
    <lineage>
        <taxon>Eukaryota</taxon>
        <taxon>Fungi</taxon>
        <taxon>Dikarya</taxon>
        <taxon>Basidiomycota</taxon>
        <taxon>Ustilaginomycotina</taxon>
        <taxon>Exobasidiomycetes</taxon>
        <taxon>Entylomatales</taxon>
        <taxon>Entylomatales incertae sedis</taxon>
        <taxon>Tilletiopsis</taxon>
    </lineage>
</organism>
<dbReference type="EMBL" id="KZ819287">
    <property type="protein sequence ID" value="PWN99655.1"/>
    <property type="molecule type" value="Genomic_DNA"/>
</dbReference>
<evidence type="ECO:0000313" key="2">
    <source>
        <dbReference type="Proteomes" id="UP000245946"/>
    </source>
</evidence>